<feature type="compositionally biased region" description="Basic and acidic residues" evidence="1">
    <location>
        <begin position="89"/>
        <end position="100"/>
    </location>
</feature>
<proteinExistence type="predicted"/>
<accession>A0A151UBG0</accession>
<evidence type="ECO:0000256" key="1">
    <source>
        <dbReference type="SAM" id="MobiDB-lite"/>
    </source>
</evidence>
<dbReference type="EMBL" id="CM003603">
    <property type="protein sequence ID" value="KYP76655.1"/>
    <property type="molecule type" value="Genomic_DNA"/>
</dbReference>
<keyword evidence="3" id="KW-1185">Reference proteome</keyword>
<sequence length="171" mass="17888">AVEGEPGAGRARFGGGEVLVVTDVVDGGEDEGEALEELNATDDGKGEIAACDGDLGYGEGRGGGDGDDSDGLHGLDGHGEVEEEAGGDVVERSEDDAGGKDDEEDENGECDYEVVEGKLGAKKVTPSAAITVEGDSTSSTTTRTKLRFYCHRLKEPRLASTARTRLHFRYH</sequence>
<organism evidence="2 3">
    <name type="scientific">Cajanus cajan</name>
    <name type="common">Pigeon pea</name>
    <name type="synonym">Cajanus indicus</name>
    <dbReference type="NCBI Taxonomy" id="3821"/>
    <lineage>
        <taxon>Eukaryota</taxon>
        <taxon>Viridiplantae</taxon>
        <taxon>Streptophyta</taxon>
        <taxon>Embryophyta</taxon>
        <taxon>Tracheophyta</taxon>
        <taxon>Spermatophyta</taxon>
        <taxon>Magnoliopsida</taxon>
        <taxon>eudicotyledons</taxon>
        <taxon>Gunneridae</taxon>
        <taxon>Pentapetalae</taxon>
        <taxon>rosids</taxon>
        <taxon>fabids</taxon>
        <taxon>Fabales</taxon>
        <taxon>Fabaceae</taxon>
        <taxon>Papilionoideae</taxon>
        <taxon>50 kb inversion clade</taxon>
        <taxon>NPAAA clade</taxon>
        <taxon>indigoferoid/millettioid clade</taxon>
        <taxon>Phaseoleae</taxon>
        <taxon>Cajanus</taxon>
    </lineage>
</organism>
<dbReference type="AlphaFoldDB" id="A0A151UBG0"/>
<evidence type="ECO:0000313" key="3">
    <source>
        <dbReference type="Proteomes" id="UP000075243"/>
    </source>
</evidence>
<dbReference type="Proteomes" id="UP000075243">
    <property type="component" value="Chromosome 1"/>
</dbReference>
<protein>
    <submittedName>
        <fullName evidence="2">Uncharacterized protein</fullName>
    </submittedName>
</protein>
<feature type="region of interest" description="Disordered" evidence="1">
    <location>
        <begin position="37"/>
        <end position="109"/>
    </location>
</feature>
<dbReference type="Gramene" id="C.cajan_20302.t">
    <property type="protein sequence ID" value="C.cajan_20302.t"/>
    <property type="gene ID" value="C.cajan_20302"/>
</dbReference>
<feature type="non-terminal residue" evidence="2">
    <location>
        <position position="1"/>
    </location>
</feature>
<feature type="compositionally biased region" description="Basic and acidic residues" evidence="1">
    <location>
        <begin position="70"/>
        <end position="80"/>
    </location>
</feature>
<reference evidence="2 3" key="1">
    <citation type="journal article" date="2012" name="Nat. Biotechnol.">
        <title>Draft genome sequence of pigeonpea (Cajanus cajan), an orphan legume crop of resource-poor farmers.</title>
        <authorList>
            <person name="Varshney R.K."/>
            <person name="Chen W."/>
            <person name="Li Y."/>
            <person name="Bharti A.K."/>
            <person name="Saxena R.K."/>
            <person name="Schlueter J.A."/>
            <person name="Donoghue M.T."/>
            <person name="Azam S."/>
            <person name="Fan G."/>
            <person name="Whaley A.M."/>
            <person name="Farmer A.D."/>
            <person name="Sheridan J."/>
            <person name="Iwata A."/>
            <person name="Tuteja R."/>
            <person name="Penmetsa R.V."/>
            <person name="Wu W."/>
            <person name="Upadhyaya H.D."/>
            <person name="Yang S.P."/>
            <person name="Shah T."/>
            <person name="Saxena K.B."/>
            <person name="Michael T."/>
            <person name="McCombie W.R."/>
            <person name="Yang B."/>
            <person name="Zhang G."/>
            <person name="Yang H."/>
            <person name="Wang J."/>
            <person name="Spillane C."/>
            <person name="Cook D.R."/>
            <person name="May G.D."/>
            <person name="Xu X."/>
            <person name="Jackson S.A."/>
        </authorList>
    </citation>
    <scope>NUCLEOTIDE SEQUENCE [LARGE SCALE GENOMIC DNA]</scope>
    <source>
        <strain evidence="3">cv. Asha</strain>
    </source>
</reference>
<evidence type="ECO:0000313" key="2">
    <source>
        <dbReference type="EMBL" id="KYP76655.1"/>
    </source>
</evidence>
<gene>
    <name evidence="2" type="ORF">KK1_020906</name>
</gene>
<name>A0A151UBG0_CAJCA</name>